<dbReference type="SMART" id="SM00530">
    <property type="entry name" value="HTH_XRE"/>
    <property type="match status" value="1"/>
</dbReference>
<dbReference type="Pfam" id="PF01381">
    <property type="entry name" value="HTH_3"/>
    <property type="match status" value="1"/>
</dbReference>
<dbReference type="InterPro" id="IPR010982">
    <property type="entry name" value="Lambda_DNA-bd_dom_sf"/>
</dbReference>
<gene>
    <name evidence="4" type="ORF">FAM23169_02623</name>
</gene>
<comment type="caution">
    <text evidence="4">The sequence shown here is derived from an EMBL/GenBank/DDBJ whole genome shotgun (WGS) entry which is preliminary data.</text>
</comment>
<evidence type="ECO:0000256" key="2">
    <source>
        <dbReference type="SAM" id="Phobius"/>
    </source>
</evidence>
<dbReference type="PROSITE" id="PS50943">
    <property type="entry name" value="HTH_CROC1"/>
    <property type="match status" value="1"/>
</dbReference>
<keyword evidence="1" id="KW-0238">DNA-binding</keyword>
<evidence type="ECO:0000256" key="1">
    <source>
        <dbReference type="ARBA" id="ARBA00023125"/>
    </source>
</evidence>
<dbReference type="PANTHER" id="PTHR46558">
    <property type="entry name" value="TRACRIPTIONAL REGULATORY PROTEIN-RELATED-RELATED"/>
    <property type="match status" value="1"/>
</dbReference>
<keyword evidence="2" id="KW-0812">Transmembrane</keyword>
<proteinExistence type="predicted"/>
<dbReference type="RefSeq" id="WP_003553108.1">
    <property type="nucleotide sequence ID" value="NZ_MSAV01000072.1"/>
</dbReference>
<dbReference type="Gene3D" id="1.10.260.40">
    <property type="entry name" value="lambda repressor-like DNA-binding domains"/>
    <property type="match status" value="1"/>
</dbReference>
<keyword evidence="2" id="KW-0472">Membrane</keyword>
<evidence type="ECO:0000313" key="5">
    <source>
        <dbReference type="Proteomes" id="UP000193009"/>
    </source>
</evidence>
<name>A0A1X1FB02_9LACO</name>
<keyword evidence="5" id="KW-1185">Reference proteome</keyword>
<dbReference type="AlphaFoldDB" id="A0A1X1FB02"/>
<keyword evidence="2" id="KW-1133">Transmembrane helix</keyword>
<dbReference type="SUPFAM" id="SSF47413">
    <property type="entry name" value="lambda repressor-like DNA-binding domains"/>
    <property type="match status" value="1"/>
</dbReference>
<accession>A0A1X1FB02</accession>
<dbReference type="InterPro" id="IPR001387">
    <property type="entry name" value="Cro/C1-type_HTH"/>
</dbReference>
<feature type="transmembrane region" description="Helical" evidence="2">
    <location>
        <begin position="86"/>
        <end position="107"/>
    </location>
</feature>
<dbReference type="CDD" id="cd00093">
    <property type="entry name" value="HTH_XRE"/>
    <property type="match status" value="1"/>
</dbReference>
<evidence type="ECO:0000259" key="3">
    <source>
        <dbReference type="PROSITE" id="PS50943"/>
    </source>
</evidence>
<dbReference type="OrthoDB" id="9805856at2"/>
<dbReference type="GO" id="GO:0003677">
    <property type="term" value="F:DNA binding"/>
    <property type="evidence" value="ECO:0007669"/>
    <property type="project" value="UniProtKB-KW"/>
</dbReference>
<feature type="domain" description="HTH cro/C1-type" evidence="3">
    <location>
        <begin position="7"/>
        <end position="61"/>
    </location>
</feature>
<protein>
    <submittedName>
        <fullName evidence="4">Transcriptional repressor DicA</fullName>
    </submittedName>
</protein>
<dbReference type="EMBL" id="MSBD01000065">
    <property type="protein sequence ID" value="ORN24316.1"/>
    <property type="molecule type" value="Genomic_DNA"/>
</dbReference>
<sequence length="245" mass="28607">MQFANVLRKRRKELHLTQQQLADKLHVTRQTLSRWENNLSYPNLDTLVNLSEFLAVPLDILLKGDGNLMVNKISQDVRDKDKYKRYLMIVSAIFILIFLWLSVLGYGRASQNEWIDRFNPFLRVQYGYAVLPNQVPEKREKTTIIDSDGKNKHVAAVKTPQQVDAFVADDPFGSGSWLKFYTGQYSSKQRWALVAHKGSYVSNVRLVSRAQIPLMMREQTGNHYVAYDAHAERRITKRFLWWPFN</sequence>
<reference evidence="4 5" key="1">
    <citation type="journal article" date="2017" name="Front. Microbiol.">
        <title>The Histidine Decarboxylase Gene Cluster of Lactobacillus parabuchneri Was Gained by Horizontal Gene Transfer and Is Mobile within the Species.</title>
        <authorList>
            <person name="Wuthrich D."/>
            <person name="Berthoud H."/>
            <person name="Wechsler D."/>
            <person name="Eugster E."/>
            <person name="Irmler S."/>
            <person name="Bruggmann R."/>
        </authorList>
    </citation>
    <scope>NUCLEOTIDE SEQUENCE [LARGE SCALE GENOMIC DNA]</scope>
    <source>
        <strain evidence="4 5">FAM23169</strain>
    </source>
</reference>
<dbReference type="Proteomes" id="UP000193009">
    <property type="component" value="Unassembled WGS sequence"/>
</dbReference>
<evidence type="ECO:0000313" key="4">
    <source>
        <dbReference type="EMBL" id="ORN24316.1"/>
    </source>
</evidence>
<dbReference type="PANTHER" id="PTHR46558:SF4">
    <property type="entry name" value="DNA-BIDING PHAGE PROTEIN"/>
    <property type="match status" value="1"/>
</dbReference>
<organism evidence="4 5">
    <name type="scientific">Lentilactobacillus parabuchneri</name>
    <dbReference type="NCBI Taxonomy" id="152331"/>
    <lineage>
        <taxon>Bacteria</taxon>
        <taxon>Bacillati</taxon>
        <taxon>Bacillota</taxon>
        <taxon>Bacilli</taxon>
        <taxon>Lactobacillales</taxon>
        <taxon>Lactobacillaceae</taxon>
        <taxon>Lentilactobacillus</taxon>
    </lineage>
</organism>